<dbReference type="SUPFAM" id="SSF51735">
    <property type="entry name" value="NAD(P)-binding Rossmann-fold domains"/>
    <property type="match status" value="1"/>
</dbReference>
<gene>
    <name evidence="1" type="ORF">FDP41_010575</name>
</gene>
<dbReference type="InterPro" id="IPR002347">
    <property type="entry name" value="SDR_fam"/>
</dbReference>
<keyword evidence="2" id="KW-1185">Reference proteome</keyword>
<dbReference type="InterPro" id="IPR036291">
    <property type="entry name" value="NAD(P)-bd_dom_sf"/>
</dbReference>
<evidence type="ECO:0000313" key="2">
    <source>
        <dbReference type="Proteomes" id="UP000444721"/>
    </source>
</evidence>
<dbReference type="AlphaFoldDB" id="A0A6A5CD24"/>
<dbReference type="GO" id="GO:0005737">
    <property type="term" value="C:cytoplasm"/>
    <property type="evidence" value="ECO:0007669"/>
    <property type="project" value="TreeGrafter"/>
</dbReference>
<dbReference type="OrthoDB" id="4096546at2759"/>
<comment type="caution">
    <text evidence="1">The sequence shown here is derived from an EMBL/GenBank/DDBJ whole genome shotgun (WGS) entry which is preliminary data.</text>
</comment>
<dbReference type="PANTHER" id="PTHR43544:SF12">
    <property type="entry name" value="NAD(P)-BINDING ROSSMANN-FOLD SUPERFAMILY PROTEIN"/>
    <property type="match status" value="1"/>
</dbReference>
<accession>A0A6A5CD24</accession>
<dbReference type="EMBL" id="VFQX01000006">
    <property type="protein sequence ID" value="KAF0983510.1"/>
    <property type="molecule type" value="Genomic_DNA"/>
</dbReference>
<organism evidence="1 2">
    <name type="scientific">Naegleria fowleri</name>
    <name type="common">Brain eating amoeba</name>
    <dbReference type="NCBI Taxonomy" id="5763"/>
    <lineage>
        <taxon>Eukaryota</taxon>
        <taxon>Discoba</taxon>
        <taxon>Heterolobosea</taxon>
        <taxon>Tetramitia</taxon>
        <taxon>Eutetramitia</taxon>
        <taxon>Vahlkampfiidae</taxon>
        <taxon>Naegleria</taxon>
    </lineage>
</organism>
<dbReference type="Gene3D" id="3.40.50.720">
    <property type="entry name" value="NAD(P)-binding Rossmann-like Domain"/>
    <property type="match status" value="1"/>
</dbReference>
<proteinExistence type="predicted"/>
<dbReference type="PANTHER" id="PTHR43544">
    <property type="entry name" value="SHORT-CHAIN DEHYDROGENASE/REDUCTASE"/>
    <property type="match status" value="1"/>
</dbReference>
<dbReference type="RefSeq" id="XP_044568223.1">
    <property type="nucleotide sequence ID" value="XM_044700888.1"/>
</dbReference>
<sequence>MATARNPQESHDLKTLQDEYGYDRLPILALDVSDEKSIQSLPSSIPSSVKHINLLINNAGYLEASVRNLEDLSMESLLYSYRVNCIGPTCVGEPMDPKKHRTPEMAASDLLEIIHEADFSKNGKFISYDKTEIEW</sequence>
<dbReference type="Pfam" id="PF13561">
    <property type="entry name" value="adh_short_C2"/>
    <property type="match status" value="1"/>
</dbReference>
<dbReference type="GeneID" id="68117790"/>
<evidence type="ECO:0000313" key="1">
    <source>
        <dbReference type="EMBL" id="KAF0983510.1"/>
    </source>
</evidence>
<dbReference type="VEuPathDB" id="AmoebaDB:FDP41_010575"/>
<dbReference type="Proteomes" id="UP000444721">
    <property type="component" value="Unassembled WGS sequence"/>
</dbReference>
<dbReference type="VEuPathDB" id="AmoebaDB:NfTy_013180"/>
<reference evidence="1 2" key="1">
    <citation type="journal article" date="2019" name="Sci. Rep.">
        <title>Nanopore sequencing improves the draft genome of the human pathogenic amoeba Naegleria fowleri.</title>
        <authorList>
            <person name="Liechti N."/>
            <person name="Schurch N."/>
            <person name="Bruggmann R."/>
            <person name="Wittwer M."/>
        </authorList>
    </citation>
    <scope>NUCLEOTIDE SEQUENCE [LARGE SCALE GENOMIC DNA]</scope>
    <source>
        <strain evidence="1 2">ATCC 30894</strain>
    </source>
</reference>
<dbReference type="InterPro" id="IPR051468">
    <property type="entry name" value="Fungal_SecMetab_SDRs"/>
</dbReference>
<name>A0A6A5CD24_NAEFO</name>
<dbReference type="GO" id="GO:0016491">
    <property type="term" value="F:oxidoreductase activity"/>
    <property type="evidence" value="ECO:0007669"/>
    <property type="project" value="TreeGrafter"/>
</dbReference>
<protein>
    <submittedName>
        <fullName evidence="1">Uncharacterized protein</fullName>
    </submittedName>
</protein>